<dbReference type="Gene3D" id="3.40.640.10">
    <property type="entry name" value="Type I PLP-dependent aspartate aminotransferase-like (Major domain)"/>
    <property type="match status" value="1"/>
</dbReference>
<dbReference type="InterPro" id="IPR015421">
    <property type="entry name" value="PyrdxlP-dep_Trfase_major"/>
</dbReference>
<feature type="compositionally biased region" description="Basic and acidic residues" evidence="2">
    <location>
        <begin position="118"/>
        <end position="130"/>
    </location>
</feature>
<accession>Q2W8G6</accession>
<keyword evidence="5" id="KW-1185">Reference proteome</keyword>
<protein>
    <recommendedName>
        <fullName evidence="3">Aminotransferase class V domain-containing protein</fullName>
    </recommendedName>
</protein>
<dbReference type="Pfam" id="PF00266">
    <property type="entry name" value="Aminotran_5"/>
    <property type="match status" value="1"/>
</dbReference>
<name>Q2W8G6_PARM1</name>
<evidence type="ECO:0000313" key="5">
    <source>
        <dbReference type="Proteomes" id="UP000007058"/>
    </source>
</evidence>
<dbReference type="KEGG" id="mag:amb1055"/>
<keyword evidence="1" id="KW-0663">Pyridoxal phosphate</keyword>
<evidence type="ECO:0000256" key="2">
    <source>
        <dbReference type="SAM" id="MobiDB-lite"/>
    </source>
</evidence>
<organism evidence="4 5">
    <name type="scientific">Paramagnetospirillum magneticum (strain ATCC 700264 / AMB-1)</name>
    <name type="common">Magnetospirillum magneticum</name>
    <dbReference type="NCBI Taxonomy" id="342108"/>
    <lineage>
        <taxon>Bacteria</taxon>
        <taxon>Pseudomonadati</taxon>
        <taxon>Pseudomonadota</taxon>
        <taxon>Alphaproteobacteria</taxon>
        <taxon>Rhodospirillales</taxon>
        <taxon>Magnetospirillaceae</taxon>
        <taxon>Paramagnetospirillum</taxon>
    </lineage>
</organism>
<feature type="domain" description="Aminotransferase class V" evidence="3">
    <location>
        <begin position="5"/>
        <end position="69"/>
    </location>
</feature>
<gene>
    <name evidence="4" type="ordered locus">amb1055</name>
</gene>
<evidence type="ECO:0000313" key="4">
    <source>
        <dbReference type="EMBL" id="BAE49859.1"/>
    </source>
</evidence>
<dbReference type="InterPro" id="IPR015424">
    <property type="entry name" value="PyrdxlP-dep_Trfase"/>
</dbReference>
<dbReference type="HOGENOM" id="CLU_1592590_0_0_5"/>
<feature type="region of interest" description="Disordered" evidence="2">
    <location>
        <begin position="105"/>
        <end position="130"/>
    </location>
</feature>
<dbReference type="STRING" id="342108.amb1055"/>
<dbReference type="EMBL" id="AP007255">
    <property type="protein sequence ID" value="BAE49859.1"/>
    <property type="molecule type" value="Genomic_DNA"/>
</dbReference>
<evidence type="ECO:0000259" key="3">
    <source>
        <dbReference type="Pfam" id="PF00266"/>
    </source>
</evidence>
<dbReference type="AlphaFoldDB" id="Q2W8G6"/>
<dbReference type="Proteomes" id="UP000007058">
    <property type="component" value="Chromosome"/>
</dbReference>
<sequence>MRLLLQAGATTQKPRQVIERLTRYYEHENSNIHRAAHALAARSTDAYEAAREKTRRILNAGSTEEIVVTWMELHANIAPWHQWLPHRGHRQGPRRRGPCRALRPSLRPAHPAPLQRGIHGDASRRGGERKSLSVILSASQGSFSLKRPTPWLESPFAKAQGDSLFLI</sequence>
<dbReference type="InterPro" id="IPR000192">
    <property type="entry name" value="Aminotrans_V_dom"/>
</dbReference>
<evidence type="ECO:0000256" key="1">
    <source>
        <dbReference type="ARBA" id="ARBA00022898"/>
    </source>
</evidence>
<reference evidence="4 5" key="1">
    <citation type="journal article" date="2005" name="DNA Res.">
        <title>Complete genome sequence of the facultative anaerobic magnetotactic bacterium Magnetospirillum sp. strain AMB-1.</title>
        <authorList>
            <person name="Matsunaga T."/>
            <person name="Okamura Y."/>
            <person name="Fukuda Y."/>
            <person name="Wahyudi A.T."/>
            <person name="Murase Y."/>
            <person name="Takeyama H."/>
        </authorList>
    </citation>
    <scope>NUCLEOTIDE SEQUENCE [LARGE SCALE GENOMIC DNA]</scope>
    <source>
        <strain evidence="5">ATCC 700264 / AMB-1</strain>
    </source>
</reference>
<proteinExistence type="predicted"/>
<dbReference type="SUPFAM" id="SSF53383">
    <property type="entry name" value="PLP-dependent transferases"/>
    <property type="match status" value="1"/>
</dbReference>